<evidence type="ECO:0000256" key="4">
    <source>
        <dbReference type="ARBA" id="ARBA00023284"/>
    </source>
</evidence>
<evidence type="ECO:0000256" key="3">
    <source>
        <dbReference type="ARBA" id="ARBA00023157"/>
    </source>
</evidence>
<evidence type="ECO:0000256" key="2">
    <source>
        <dbReference type="ARBA" id="ARBA00022748"/>
    </source>
</evidence>
<organism evidence="6 7">
    <name type="scientific">Flavobacterium ginsenosidimutans</name>
    <dbReference type="NCBI Taxonomy" id="687844"/>
    <lineage>
        <taxon>Bacteria</taxon>
        <taxon>Pseudomonadati</taxon>
        <taxon>Bacteroidota</taxon>
        <taxon>Flavobacteriia</taxon>
        <taxon>Flavobacteriales</taxon>
        <taxon>Flavobacteriaceae</taxon>
        <taxon>Flavobacterium</taxon>
    </lineage>
</organism>
<keyword evidence="2" id="KW-0201">Cytochrome c-type biogenesis</keyword>
<gene>
    <name evidence="6" type="ORF">V6624_05120</name>
</gene>
<dbReference type="PANTHER" id="PTHR42852">
    <property type="entry name" value="THIOL:DISULFIDE INTERCHANGE PROTEIN DSBE"/>
    <property type="match status" value="1"/>
</dbReference>
<name>A0ABZ2QDT0_9FLAO</name>
<sequence length="359" mass="41891">MTLKYFSFLLSVFLLLSCSQKKQESGIIKADISKLTTDFDKVVINMWGEEALGDSIKTFDTIPAKEGKFEYHFKVREPKHAYIYFLKNNKKVATLGFRDKSSKKQSFWGDILLGNENIEFNTDSVYEIIEFKGLKNYRVNFEGSPEAEMFMKGWKEPIISNKNIKQNASNFALLYKLFWSKEQYSVNQLREYSSLFSDEIKKSVPFNMLTDYINNKEKIEKFGFRENFNWVDIDNKNYTFDQVSNGKPVLLVFWASWCGPCRKEIPELKKFHNDYKDKINIVSLSIDDKYDNWKTAVEKENMPWLNLSGLPKRNNAIKKEYNIFAVPNLILLNKDGKVLLNAANDISKIINTIDKTTTI</sequence>
<dbReference type="Pfam" id="PF14289">
    <property type="entry name" value="DUF4369"/>
    <property type="match status" value="1"/>
</dbReference>
<dbReference type="InterPro" id="IPR017937">
    <property type="entry name" value="Thioredoxin_CS"/>
</dbReference>
<dbReference type="Pfam" id="PF13905">
    <property type="entry name" value="Thioredoxin_8"/>
    <property type="match status" value="1"/>
</dbReference>
<feature type="domain" description="Thioredoxin" evidence="5">
    <location>
        <begin position="197"/>
        <end position="358"/>
    </location>
</feature>
<reference evidence="6 7" key="1">
    <citation type="submission" date="2024-02" db="EMBL/GenBank/DDBJ databases">
        <title>complete genome of Flavobacterium ginsenosidimutans Str. YTB16.</title>
        <authorList>
            <person name="Wang Q."/>
        </authorList>
    </citation>
    <scope>NUCLEOTIDE SEQUENCE [LARGE SCALE GENOMIC DNA]</scope>
    <source>
        <strain evidence="6 7">YTB16</strain>
    </source>
</reference>
<evidence type="ECO:0000313" key="6">
    <source>
        <dbReference type="EMBL" id="WXK51011.1"/>
    </source>
</evidence>
<evidence type="ECO:0000256" key="1">
    <source>
        <dbReference type="ARBA" id="ARBA00004196"/>
    </source>
</evidence>
<keyword evidence="7" id="KW-1185">Reference proteome</keyword>
<comment type="subcellular location">
    <subcellularLocation>
        <location evidence="1">Cell envelope</location>
    </subcellularLocation>
</comment>
<dbReference type="EMBL" id="CP147988">
    <property type="protein sequence ID" value="WXK51011.1"/>
    <property type="molecule type" value="Genomic_DNA"/>
</dbReference>
<proteinExistence type="predicted"/>
<dbReference type="PROSITE" id="PS00194">
    <property type="entry name" value="THIOREDOXIN_1"/>
    <property type="match status" value="1"/>
</dbReference>
<dbReference type="Gene3D" id="3.40.30.10">
    <property type="entry name" value="Glutaredoxin"/>
    <property type="match status" value="1"/>
</dbReference>
<keyword evidence="3" id="KW-1015">Disulfide bond</keyword>
<dbReference type="InterPro" id="IPR050553">
    <property type="entry name" value="Thioredoxin_ResA/DsbE_sf"/>
</dbReference>
<dbReference type="SUPFAM" id="SSF52833">
    <property type="entry name" value="Thioredoxin-like"/>
    <property type="match status" value="1"/>
</dbReference>
<dbReference type="RefSeq" id="WP_111283108.1">
    <property type="nucleotide sequence ID" value="NZ_CP147988.1"/>
</dbReference>
<keyword evidence="4" id="KW-0676">Redox-active center</keyword>
<dbReference type="Proteomes" id="UP001447857">
    <property type="component" value="Chromosome"/>
</dbReference>
<dbReference type="PROSITE" id="PS51257">
    <property type="entry name" value="PROKAR_LIPOPROTEIN"/>
    <property type="match status" value="1"/>
</dbReference>
<dbReference type="PROSITE" id="PS51352">
    <property type="entry name" value="THIOREDOXIN_2"/>
    <property type="match status" value="1"/>
</dbReference>
<dbReference type="InterPro" id="IPR036249">
    <property type="entry name" value="Thioredoxin-like_sf"/>
</dbReference>
<accession>A0ABZ2QDT0</accession>
<evidence type="ECO:0000313" key="7">
    <source>
        <dbReference type="Proteomes" id="UP001447857"/>
    </source>
</evidence>
<dbReference type="InterPro" id="IPR013766">
    <property type="entry name" value="Thioredoxin_domain"/>
</dbReference>
<dbReference type="PANTHER" id="PTHR42852:SF6">
    <property type="entry name" value="THIOL:DISULFIDE INTERCHANGE PROTEIN DSBE"/>
    <property type="match status" value="1"/>
</dbReference>
<protein>
    <submittedName>
        <fullName evidence="6">TlpA disulfide reductase family protein</fullName>
    </submittedName>
</protein>
<dbReference type="InterPro" id="IPR012336">
    <property type="entry name" value="Thioredoxin-like_fold"/>
</dbReference>
<dbReference type="CDD" id="cd02966">
    <property type="entry name" value="TlpA_like_family"/>
    <property type="match status" value="1"/>
</dbReference>
<evidence type="ECO:0000259" key="5">
    <source>
        <dbReference type="PROSITE" id="PS51352"/>
    </source>
</evidence>
<dbReference type="InterPro" id="IPR025380">
    <property type="entry name" value="DUF4369"/>
</dbReference>